<evidence type="ECO:0000259" key="7">
    <source>
        <dbReference type="Pfam" id="PF00482"/>
    </source>
</evidence>
<feature type="transmembrane region" description="Helical" evidence="6">
    <location>
        <begin position="267"/>
        <end position="287"/>
    </location>
</feature>
<keyword evidence="2" id="KW-1003">Cell membrane</keyword>
<evidence type="ECO:0000256" key="3">
    <source>
        <dbReference type="ARBA" id="ARBA00022692"/>
    </source>
</evidence>
<dbReference type="InterPro" id="IPR018076">
    <property type="entry name" value="T2SS_GspF_dom"/>
</dbReference>
<evidence type="ECO:0000256" key="5">
    <source>
        <dbReference type="ARBA" id="ARBA00023136"/>
    </source>
</evidence>
<comment type="subcellular location">
    <subcellularLocation>
        <location evidence="1">Cell membrane</location>
        <topology evidence="1">Multi-pass membrane protein</topology>
    </subcellularLocation>
</comment>
<feature type="transmembrane region" description="Helical" evidence="6">
    <location>
        <begin position="118"/>
        <end position="136"/>
    </location>
</feature>
<dbReference type="Proteomes" id="UP000327424">
    <property type="component" value="Chromosome"/>
</dbReference>
<feature type="transmembrane region" description="Helical" evidence="6">
    <location>
        <begin position="93"/>
        <end position="112"/>
    </location>
</feature>
<dbReference type="PANTHER" id="PTHR35007">
    <property type="entry name" value="INTEGRAL MEMBRANE PROTEIN-RELATED"/>
    <property type="match status" value="1"/>
</dbReference>
<dbReference type="KEGG" id="mmaa:FR932_13280"/>
<protein>
    <submittedName>
        <fullName evidence="8">Type II secretion system F family protein</fullName>
    </submittedName>
</protein>
<keyword evidence="3 6" id="KW-0812">Transmembrane</keyword>
<name>A0A5J6WMS7_MORMI</name>
<keyword evidence="4 6" id="KW-1133">Transmembrane helix</keyword>
<keyword evidence="5 6" id="KW-0472">Membrane</keyword>
<feature type="transmembrane region" description="Helical" evidence="6">
    <location>
        <begin position="6"/>
        <end position="31"/>
    </location>
</feature>
<reference evidence="8 9" key="1">
    <citation type="submission" date="2019-09" db="EMBL/GenBank/DDBJ databases">
        <title>Hybrid Assembly of the complete Genome of the Deep-Sea Bacterium Moritella marina from long Nanopore and Illumina reads.</title>
        <authorList>
            <person name="Magin S."/>
            <person name="Georgoulis A."/>
            <person name="Papadimitriou K."/>
            <person name="Iliakis G."/>
            <person name="Vorgias C.E."/>
        </authorList>
    </citation>
    <scope>NUCLEOTIDE SEQUENCE [LARGE SCALE GENOMIC DNA]</scope>
    <source>
        <strain evidence="8 9">MP-1</strain>
    </source>
</reference>
<dbReference type="RefSeq" id="WP_019439595.1">
    <property type="nucleotide sequence ID" value="NZ_ALOE01000002.1"/>
</dbReference>
<evidence type="ECO:0000256" key="2">
    <source>
        <dbReference type="ARBA" id="ARBA00022475"/>
    </source>
</evidence>
<dbReference type="AlphaFoldDB" id="A0A5J6WMS7"/>
<evidence type="ECO:0000256" key="1">
    <source>
        <dbReference type="ARBA" id="ARBA00004651"/>
    </source>
</evidence>
<proteinExistence type="predicted"/>
<dbReference type="EMBL" id="CP044399">
    <property type="protein sequence ID" value="QFI38754.1"/>
    <property type="molecule type" value="Genomic_DNA"/>
</dbReference>
<gene>
    <name evidence="8" type="ORF">FR932_13280</name>
</gene>
<sequence>MLSDKHKLFFMLLLVSIGFGLIIFNLTIFWIRRKAFSKLHVFKYTGMDGPRSALAKSQVNKKRHDRTKITKNRFESAGFYHVTWGENYLKIKYTLLVIGLFTYYFLLPNLSIKISQHVIFIAIWVLICVILPDFYLDSRSKQLRYKIANKLPYLLDLMAVCIQTGMTIESSIRYLSKEMAAFDKDICHYLSKTNERSQIVGLEKALDELHELVPSNEMRSFVVTLKQSLRYGSSIYTILTTLAKDIRELQMLSIEEKIGQLAAKMSIPLILFIMVPIVILIAAPGIMRLLESA</sequence>
<dbReference type="PANTHER" id="PTHR35007:SF2">
    <property type="entry name" value="PILUS ASSEMBLE PROTEIN"/>
    <property type="match status" value="1"/>
</dbReference>
<evidence type="ECO:0000313" key="9">
    <source>
        <dbReference type="Proteomes" id="UP000327424"/>
    </source>
</evidence>
<keyword evidence="9" id="KW-1185">Reference proteome</keyword>
<evidence type="ECO:0000256" key="4">
    <source>
        <dbReference type="ARBA" id="ARBA00022989"/>
    </source>
</evidence>
<dbReference type="Pfam" id="PF00482">
    <property type="entry name" value="T2SSF"/>
    <property type="match status" value="1"/>
</dbReference>
<organism evidence="8 9">
    <name type="scientific">Moritella marina ATCC 15381</name>
    <dbReference type="NCBI Taxonomy" id="1202962"/>
    <lineage>
        <taxon>Bacteria</taxon>
        <taxon>Pseudomonadati</taxon>
        <taxon>Pseudomonadota</taxon>
        <taxon>Gammaproteobacteria</taxon>
        <taxon>Alteromonadales</taxon>
        <taxon>Moritellaceae</taxon>
        <taxon>Moritella</taxon>
    </lineage>
</organism>
<dbReference type="OrthoDB" id="9810662at2"/>
<accession>A0A5J6WMS7</accession>
<dbReference type="GO" id="GO:0005886">
    <property type="term" value="C:plasma membrane"/>
    <property type="evidence" value="ECO:0007669"/>
    <property type="project" value="UniProtKB-SubCell"/>
</dbReference>
<feature type="domain" description="Type II secretion system protein GspF" evidence="7">
    <location>
        <begin position="155"/>
        <end position="281"/>
    </location>
</feature>
<evidence type="ECO:0000313" key="8">
    <source>
        <dbReference type="EMBL" id="QFI38754.1"/>
    </source>
</evidence>
<evidence type="ECO:0000256" key="6">
    <source>
        <dbReference type="SAM" id="Phobius"/>
    </source>
</evidence>